<dbReference type="Proteomes" id="UP000299102">
    <property type="component" value="Unassembled WGS sequence"/>
</dbReference>
<accession>A0A4C1SV60</accession>
<organism evidence="2 3">
    <name type="scientific">Eumeta variegata</name>
    <name type="common">Bagworm moth</name>
    <name type="synonym">Eumeta japonica</name>
    <dbReference type="NCBI Taxonomy" id="151549"/>
    <lineage>
        <taxon>Eukaryota</taxon>
        <taxon>Metazoa</taxon>
        <taxon>Ecdysozoa</taxon>
        <taxon>Arthropoda</taxon>
        <taxon>Hexapoda</taxon>
        <taxon>Insecta</taxon>
        <taxon>Pterygota</taxon>
        <taxon>Neoptera</taxon>
        <taxon>Endopterygota</taxon>
        <taxon>Lepidoptera</taxon>
        <taxon>Glossata</taxon>
        <taxon>Ditrysia</taxon>
        <taxon>Tineoidea</taxon>
        <taxon>Psychidae</taxon>
        <taxon>Oiketicinae</taxon>
        <taxon>Eumeta</taxon>
    </lineage>
</organism>
<evidence type="ECO:0000256" key="1">
    <source>
        <dbReference type="SAM" id="MobiDB-lite"/>
    </source>
</evidence>
<reference evidence="2 3" key="1">
    <citation type="journal article" date="2019" name="Commun. Biol.">
        <title>The bagworm genome reveals a unique fibroin gene that provides high tensile strength.</title>
        <authorList>
            <person name="Kono N."/>
            <person name="Nakamura H."/>
            <person name="Ohtoshi R."/>
            <person name="Tomita M."/>
            <person name="Numata K."/>
            <person name="Arakawa K."/>
        </authorList>
    </citation>
    <scope>NUCLEOTIDE SEQUENCE [LARGE SCALE GENOMIC DNA]</scope>
</reference>
<gene>
    <name evidence="2" type="ORF">EVAR_3436_1</name>
</gene>
<comment type="caution">
    <text evidence="2">The sequence shown here is derived from an EMBL/GenBank/DDBJ whole genome shotgun (WGS) entry which is preliminary data.</text>
</comment>
<sequence>MPGDITLNRPRVGHAPPLRGRRRRVLYGRVRRGVTALRLTANTVVSSGARLRGSPGRCDVTPQRQPAALCSQDYEIWAEN</sequence>
<dbReference type="AlphaFoldDB" id="A0A4C1SV60"/>
<keyword evidence="3" id="KW-1185">Reference proteome</keyword>
<protein>
    <submittedName>
        <fullName evidence="2">Uncharacterized protein</fullName>
    </submittedName>
</protein>
<evidence type="ECO:0000313" key="2">
    <source>
        <dbReference type="EMBL" id="GBP05110.1"/>
    </source>
</evidence>
<evidence type="ECO:0000313" key="3">
    <source>
        <dbReference type="Proteomes" id="UP000299102"/>
    </source>
</evidence>
<proteinExistence type="predicted"/>
<feature type="region of interest" description="Disordered" evidence="1">
    <location>
        <begin position="1"/>
        <end position="20"/>
    </location>
</feature>
<name>A0A4C1SV60_EUMVA</name>
<dbReference type="EMBL" id="BGZK01000016">
    <property type="protein sequence ID" value="GBP05110.1"/>
    <property type="molecule type" value="Genomic_DNA"/>
</dbReference>